<dbReference type="InterPro" id="IPR003607">
    <property type="entry name" value="HD/PDEase_dom"/>
</dbReference>
<keyword evidence="1" id="KW-0472">Membrane</keyword>
<evidence type="ECO:0000259" key="2">
    <source>
        <dbReference type="PROSITE" id="PS51831"/>
    </source>
</evidence>
<dbReference type="KEGG" id="tsig:D6T69_06780"/>
<feature type="transmembrane region" description="Helical" evidence="1">
    <location>
        <begin position="296"/>
        <end position="316"/>
    </location>
</feature>
<dbReference type="EMBL" id="CP032548">
    <property type="protein sequence ID" value="AZJ35241.1"/>
    <property type="molecule type" value="Genomic_DNA"/>
</dbReference>
<keyword evidence="1" id="KW-1133">Transmembrane helix</keyword>
<feature type="transmembrane region" description="Helical" evidence="1">
    <location>
        <begin position="365"/>
        <end position="384"/>
    </location>
</feature>
<dbReference type="PANTHER" id="PTHR36442">
    <property type="entry name" value="CYCLIC-DI-AMP PHOSPHODIESTERASE PGPH"/>
    <property type="match status" value="1"/>
</dbReference>
<feature type="transmembrane region" description="Helical" evidence="1">
    <location>
        <begin position="343"/>
        <end position="359"/>
    </location>
</feature>
<feature type="domain" description="HD" evidence="2">
    <location>
        <begin position="476"/>
        <end position="618"/>
    </location>
</feature>
<dbReference type="Gene3D" id="1.10.3210.10">
    <property type="entry name" value="Hypothetical protein af1432"/>
    <property type="match status" value="1"/>
</dbReference>
<dbReference type="NCBIfam" id="TIGR00277">
    <property type="entry name" value="HDIG"/>
    <property type="match status" value="1"/>
</dbReference>
<dbReference type="PANTHER" id="PTHR36442:SF1">
    <property type="entry name" value="CYCLIC-DI-AMP PHOSPHODIESTERASE PGPH"/>
    <property type="match status" value="1"/>
</dbReference>
<proteinExistence type="predicted"/>
<dbReference type="Proteomes" id="UP000274593">
    <property type="component" value="Chromosome"/>
</dbReference>
<dbReference type="PROSITE" id="PS51831">
    <property type="entry name" value="HD"/>
    <property type="match status" value="1"/>
</dbReference>
<keyword evidence="1" id="KW-0812">Transmembrane</keyword>
<name>A0A3Q8RT34_9FLAO</name>
<gene>
    <name evidence="3" type="ORF">D6T69_06780</name>
</gene>
<dbReference type="InterPro" id="IPR006675">
    <property type="entry name" value="HDIG_dom"/>
</dbReference>
<evidence type="ECO:0000313" key="3">
    <source>
        <dbReference type="EMBL" id="AZJ35241.1"/>
    </source>
</evidence>
<feature type="transmembrane region" description="Helical" evidence="1">
    <location>
        <begin position="389"/>
        <end position="410"/>
    </location>
</feature>
<dbReference type="SUPFAM" id="SSF109604">
    <property type="entry name" value="HD-domain/PDEase-like"/>
    <property type="match status" value="1"/>
</dbReference>
<dbReference type="InterPro" id="IPR052722">
    <property type="entry name" value="PgpH_phosphodiesterase"/>
</dbReference>
<accession>A0A3Q8RT34</accession>
<evidence type="ECO:0000313" key="4">
    <source>
        <dbReference type="Proteomes" id="UP000274593"/>
    </source>
</evidence>
<dbReference type="Pfam" id="PF07698">
    <property type="entry name" value="7TM-7TMR_HD"/>
    <property type="match status" value="1"/>
</dbReference>
<reference evidence="3 4" key="1">
    <citation type="submission" date="2018-09" db="EMBL/GenBank/DDBJ databases">
        <title>Insights into the microbiota of Asian seabass (Lates calcarifer) with tenacibaculosis symptoms and description of sp. nov. Tenacibaculum singaporense.</title>
        <authorList>
            <person name="Miyake S."/>
            <person name="Soh M."/>
            <person name="Azman M.N."/>
            <person name="Ngoh S.Y."/>
            <person name="Orban L."/>
        </authorList>
    </citation>
    <scope>NUCLEOTIDE SEQUENCE [LARGE SCALE GENOMIC DNA]</scope>
    <source>
        <strain evidence="3 4">DSM 106434</strain>
    </source>
</reference>
<feature type="transmembrane region" description="Helical" evidence="1">
    <location>
        <begin position="14"/>
        <end position="32"/>
    </location>
</feature>
<dbReference type="InterPro" id="IPR011624">
    <property type="entry name" value="Metal-dep_PHydrolase_7TM_extra"/>
</dbReference>
<feature type="transmembrane region" description="Helical" evidence="1">
    <location>
        <begin position="262"/>
        <end position="284"/>
    </location>
</feature>
<dbReference type="InterPro" id="IPR011621">
    <property type="entry name" value="Metal-dep_PHydrolase_7TM_intra"/>
</dbReference>
<sequence length="680" mass="78482">MNDLINRLYKNNTIIYKVLLFLITVIAIVYLFPKGGQFKYDFPQGKPWQYDNLYAPFDFAIQKTPEEIEAEKKELENSSKKYFVVDTSIKTEVFRSFTNQVTNIDSLSTSAIRDLIREGEKLIDKIYLYGFLDDASIDKANRGDVIILRKGNSIDDVPFSRLVQSKDILSFLRTNTEGLQYYKQRLLINYLSNNLRPNVTYDYKYSEKELNERLQGISYAKGKVSKGELIILKGDIVEGRKYNVLKSYEVASSSRIWTKSNYYWIVFGYTILVALALLMLLLFLERYRFETFNDNNKVTFIFFNIFLMIFVQTMVVKYNSDYLYVVPLSILPIVLKAFFDARLGLFTHVLTVLLLGFIVPNSFEFIYLHIIAGIVTILTVSELYKRASLFMSIGQITLIYMVTYFAFSILKEGNADKINWMYFGLFAANGLLSFLAVFFIYFYEKLFGLVSDVTLLELSNTNSKLLRDLNEKAPGTFQHSMQVANLAEAAANEIGANSMLVRTGALYHDIGKMVNPMYFTENQSTGVNPHNDLLPVDSARIILDHVINGIEIAKKNKLPDRIIDFIRTHHGTSVTYYFYKQEQENNPDVDIQKFQYQGPIPFSKETAILMMCDAAEAASKSLKNPTAQSIDVLIDRIIDKQKNDNQFINSDITFREIEKIKKIIKNKLMNIYHLRVEYPE</sequence>
<feature type="transmembrane region" description="Helical" evidence="1">
    <location>
        <begin position="422"/>
        <end position="443"/>
    </location>
</feature>
<dbReference type="SMART" id="SM00471">
    <property type="entry name" value="HDc"/>
    <property type="match status" value="1"/>
</dbReference>
<protein>
    <submittedName>
        <fullName evidence="3">HDIG domain-containing protein</fullName>
    </submittedName>
</protein>
<dbReference type="Pfam" id="PF01966">
    <property type="entry name" value="HD"/>
    <property type="match status" value="1"/>
</dbReference>
<dbReference type="InterPro" id="IPR006674">
    <property type="entry name" value="HD_domain"/>
</dbReference>
<dbReference type="CDD" id="cd00077">
    <property type="entry name" value="HDc"/>
    <property type="match status" value="1"/>
</dbReference>
<organism evidence="3 4">
    <name type="scientific">Tenacibaculum singaporense</name>
    <dbReference type="NCBI Taxonomy" id="2358479"/>
    <lineage>
        <taxon>Bacteria</taxon>
        <taxon>Pseudomonadati</taxon>
        <taxon>Bacteroidota</taxon>
        <taxon>Flavobacteriia</taxon>
        <taxon>Flavobacteriales</taxon>
        <taxon>Flavobacteriaceae</taxon>
        <taxon>Tenacibaculum</taxon>
    </lineage>
</organism>
<dbReference type="Pfam" id="PF07697">
    <property type="entry name" value="7TMR-HDED"/>
    <property type="match status" value="1"/>
</dbReference>
<evidence type="ECO:0000256" key="1">
    <source>
        <dbReference type="SAM" id="Phobius"/>
    </source>
</evidence>
<keyword evidence="4" id="KW-1185">Reference proteome</keyword>
<dbReference type="RefSeq" id="WP_125067024.1">
    <property type="nucleotide sequence ID" value="NZ_CP032548.1"/>
</dbReference>
<dbReference type="AlphaFoldDB" id="A0A3Q8RT34"/>